<dbReference type="PANTHER" id="PTHR38106:SF1">
    <property type="entry name" value="RNA CHAPERONE PROQ"/>
    <property type="match status" value="1"/>
</dbReference>
<feature type="region of interest" description="Disordered" evidence="5">
    <location>
        <begin position="1"/>
        <end position="24"/>
    </location>
</feature>
<dbReference type="InterPro" id="IPR036442">
    <property type="entry name" value="ProQ/FinO_sf"/>
</dbReference>
<dbReference type="SUPFAM" id="SSF48657">
    <property type="entry name" value="FinO-like"/>
    <property type="match status" value="1"/>
</dbReference>
<reference evidence="7 8" key="1">
    <citation type="submission" date="2018-01" db="EMBL/GenBank/DDBJ databases">
        <title>Genome sequence of a Cantenovulum-like bacteria.</title>
        <authorList>
            <person name="Tan W.R."/>
            <person name="Lau N.-S."/>
            <person name="Go F."/>
            <person name="Amirul A.-A.A."/>
        </authorList>
    </citation>
    <scope>NUCLEOTIDE SEQUENCE [LARGE SCALE GENOMIC DNA]</scope>
    <source>
        <strain evidence="7 8">CCB-QB4</strain>
    </source>
</reference>
<name>A0A2S0VU51_9ALTE</name>
<dbReference type="SMART" id="SM00945">
    <property type="entry name" value="ProQ"/>
    <property type="match status" value="1"/>
</dbReference>
<dbReference type="PANTHER" id="PTHR38106">
    <property type="entry name" value="RNA CHAPERONE PROQ"/>
    <property type="match status" value="1"/>
</dbReference>
<feature type="compositionally biased region" description="Low complexity" evidence="5">
    <location>
        <begin position="1"/>
        <end position="22"/>
    </location>
</feature>
<dbReference type="KEGG" id="cate:C2869_15380"/>
<feature type="region of interest" description="Disordered" evidence="5">
    <location>
        <begin position="128"/>
        <end position="174"/>
    </location>
</feature>
<dbReference type="GO" id="GO:0005829">
    <property type="term" value="C:cytosol"/>
    <property type="evidence" value="ECO:0007669"/>
    <property type="project" value="TreeGrafter"/>
</dbReference>
<dbReference type="Pfam" id="PF04352">
    <property type="entry name" value="ProQ"/>
    <property type="match status" value="1"/>
</dbReference>
<dbReference type="GO" id="GO:0010608">
    <property type="term" value="P:post-transcriptional regulation of gene expression"/>
    <property type="evidence" value="ECO:0007669"/>
    <property type="project" value="InterPro"/>
</dbReference>
<dbReference type="GO" id="GO:0033592">
    <property type="term" value="F:RNA strand annealing activity"/>
    <property type="evidence" value="ECO:0007669"/>
    <property type="project" value="UniProtKB-UniRule"/>
</dbReference>
<dbReference type="Gene3D" id="1.10.1710.10">
    <property type="entry name" value="ProQ/FinO domain"/>
    <property type="match status" value="1"/>
</dbReference>
<evidence type="ECO:0000256" key="1">
    <source>
        <dbReference type="ARBA" id="ARBA00022490"/>
    </source>
</evidence>
<organism evidence="7 8">
    <name type="scientific">Saccharobesus litoralis</name>
    <dbReference type="NCBI Taxonomy" id="2172099"/>
    <lineage>
        <taxon>Bacteria</taxon>
        <taxon>Pseudomonadati</taxon>
        <taxon>Pseudomonadota</taxon>
        <taxon>Gammaproteobacteria</taxon>
        <taxon>Alteromonadales</taxon>
        <taxon>Alteromonadaceae</taxon>
        <taxon>Saccharobesus</taxon>
    </lineage>
</organism>
<dbReference type="HAMAP" id="MF_00749">
    <property type="entry name" value="ProQ"/>
    <property type="match status" value="1"/>
</dbReference>
<dbReference type="InterPro" id="IPR023529">
    <property type="entry name" value="ProQ"/>
</dbReference>
<feature type="compositionally biased region" description="Basic and acidic residues" evidence="5">
    <location>
        <begin position="128"/>
        <end position="140"/>
    </location>
</feature>
<keyword evidence="2 4" id="KW-0694">RNA-binding</keyword>
<evidence type="ECO:0000313" key="7">
    <source>
        <dbReference type="EMBL" id="AWB67735.1"/>
    </source>
</evidence>
<keyword evidence="1 4" id="KW-0963">Cytoplasm</keyword>
<dbReference type="InterPro" id="IPR035236">
    <property type="entry name" value="ProQ_C"/>
</dbReference>
<feature type="domain" description="ProQ/FinO" evidence="6">
    <location>
        <begin position="32"/>
        <end position="146"/>
    </location>
</feature>
<dbReference type="Proteomes" id="UP000244441">
    <property type="component" value="Chromosome"/>
</dbReference>
<evidence type="ECO:0000313" key="8">
    <source>
        <dbReference type="Proteomes" id="UP000244441"/>
    </source>
</evidence>
<evidence type="ECO:0000259" key="6">
    <source>
        <dbReference type="SMART" id="SM00945"/>
    </source>
</evidence>
<comment type="subcellular location">
    <subcellularLocation>
        <location evidence="4">Cytoplasm</location>
    </subcellularLocation>
</comment>
<proteinExistence type="inferred from homology"/>
<dbReference type="EMBL" id="CP026604">
    <property type="protein sequence ID" value="AWB67735.1"/>
    <property type="molecule type" value="Genomic_DNA"/>
</dbReference>
<protein>
    <recommendedName>
        <fullName evidence="4">RNA chaperone ProQ</fullName>
    </recommendedName>
</protein>
<dbReference type="RefSeq" id="WP_108603805.1">
    <property type="nucleotide sequence ID" value="NZ_CP026604.1"/>
</dbReference>
<comment type="similarity">
    <text evidence="4">Belongs to the ProQ family.</text>
</comment>
<gene>
    <name evidence="4" type="primary">proQ</name>
    <name evidence="7" type="ORF">C2869_15380</name>
</gene>
<dbReference type="GO" id="GO:0034057">
    <property type="term" value="F:RNA strand-exchange activity"/>
    <property type="evidence" value="ECO:0007669"/>
    <property type="project" value="UniProtKB-UniRule"/>
</dbReference>
<keyword evidence="3 4" id="KW-0143">Chaperone</keyword>
<evidence type="ECO:0000256" key="3">
    <source>
        <dbReference type="ARBA" id="ARBA00023186"/>
    </source>
</evidence>
<comment type="function">
    <text evidence="4">RNA chaperone with significant RNA binding, RNA strand exchange and RNA duplexing activities.</text>
</comment>
<evidence type="ECO:0000256" key="5">
    <source>
        <dbReference type="SAM" id="MobiDB-lite"/>
    </source>
</evidence>
<evidence type="ECO:0000256" key="4">
    <source>
        <dbReference type="HAMAP-Rule" id="MF_00749"/>
    </source>
</evidence>
<dbReference type="OrthoDB" id="8421419at2"/>
<dbReference type="AlphaFoldDB" id="A0A2S0VU51"/>
<sequence length="235" mass="26442">MQQNENVTEQQTVEEQTTTQVETTEDNVEVTNKIKDVNEVIAYLAEQFPKCFSIKGEAKPIKIGIFKDLAERVDQEGRVSRTVLRTALRKYTSSWRYLESIQPGAKRVDIDGNEVEDIEQEHVEHAKATLAESKQKAAEKRKQRAPRRDKRPNDGANKPKGAKLNIKRSPKGKAVDVKVKKRRTIDTGIFEGKQVLVSMGRAPIEGTIKEINGDDVVVVTNTGFTVKTEKSKIVK</sequence>
<evidence type="ECO:0000256" key="2">
    <source>
        <dbReference type="ARBA" id="ARBA00022884"/>
    </source>
</evidence>
<keyword evidence="8" id="KW-1185">Reference proteome</keyword>
<accession>A0A2S0VU51</accession>
<dbReference type="NCBIfam" id="NF003434">
    <property type="entry name" value="PRK04950.1"/>
    <property type="match status" value="1"/>
</dbReference>
<dbReference type="InterPro" id="IPR016103">
    <property type="entry name" value="ProQ/FinO"/>
</dbReference>
<dbReference type="Pfam" id="PF17516">
    <property type="entry name" value="ProQ_C"/>
    <property type="match status" value="1"/>
</dbReference>
<feature type="compositionally biased region" description="Basic residues" evidence="5">
    <location>
        <begin position="141"/>
        <end position="150"/>
    </location>
</feature>